<proteinExistence type="predicted"/>
<evidence type="ECO:0000256" key="1">
    <source>
        <dbReference type="SAM" id="SignalP"/>
    </source>
</evidence>
<gene>
    <name evidence="2" type="ORF">BN1723_002482</name>
</gene>
<feature type="signal peptide" evidence="1">
    <location>
        <begin position="1"/>
        <end position="25"/>
    </location>
</feature>
<sequence length="90" mass="9938">MGAARAQATWQQVAVVLGAAVGAAAQQLRRRARFEEMAGRQEASGFAIKQHVSKSIRSLWQLSQASGIDREDFERLVQNELDLAHMTQDS</sequence>
<reference evidence="3" key="1">
    <citation type="submission" date="2015-05" db="EMBL/GenBank/DDBJ databases">
        <authorList>
            <person name="Fogelqvist Johan"/>
        </authorList>
    </citation>
    <scope>NUCLEOTIDE SEQUENCE [LARGE SCALE GENOMIC DNA]</scope>
</reference>
<keyword evidence="1" id="KW-0732">Signal</keyword>
<organism evidence="2 3">
    <name type="scientific">Verticillium longisporum</name>
    <name type="common">Verticillium dahliae var. longisporum</name>
    <dbReference type="NCBI Taxonomy" id="100787"/>
    <lineage>
        <taxon>Eukaryota</taxon>
        <taxon>Fungi</taxon>
        <taxon>Dikarya</taxon>
        <taxon>Ascomycota</taxon>
        <taxon>Pezizomycotina</taxon>
        <taxon>Sordariomycetes</taxon>
        <taxon>Hypocreomycetidae</taxon>
        <taxon>Glomerellales</taxon>
        <taxon>Plectosphaerellaceae</taxon>
        <taxon>Verticillium</taxon>
    </lineage>
</organism>
<name>A0A0G4L8J1_VERLO</name>
<evidence type="ECO:0008006" key="4">
    <source>
        <dbReference type="Google" id="ProtNLM"/>
    </source>
</evidence>
<dbReference type="Proteomes" id="UP000045706">
    <property type="component" value="Unassembled WGS sequence"/>
</dbReference>
<accession>A0A0G4L8J1</accession>
<feature type="chain" id="PRO_5002565931" description="Prion-inhibition and propagation HeLo domain-containing protein" evidence="1">
    <location>
        <begin position="26"/>
        <end position="90"/>
    </location>
</feature>
<dbReference type="EMBL" id="CVQI01008890">
    <property type="protein sequence ID" value="CRK18343.1"/>
    <property type="molecule type" value="Genomic_DNA"/>
</dbReference>
<protein>
    <recommendedName>
        <fullName evidence="4">Prion-inhibition and propagation HeLo domain-containing protein</fullName>
    </recommendedName>
</protein>
<evidence type="ECO:0000313" key="2">
    <source>
        <dbReference type="EMBL" id="CRK18343.1"/>
    </source>
</evidence>
<dbReference type="AlphaFoldDB" id="A0A0G4L8J1"/>
<evidence type="ECO:0000313" key="3">
    <source>
        <dbReference type="Proteomes" id="UP000045706"/>
    </source>
</evidence>